<dbReference type="InterPro" id="IPR017900">
    <property type="entry name" value="4Fe4S_Fe_S_CS"/>
</dbReference>
<dbReference type="Gene3D" id="1.10.1060.10">
    <property type="entry name" value="Alpha-helical ferredoxin"/>
    <property type="match status" value="1"/>
</dbReference>
<dbReference type="InterPro" id="IPR009051">
    <property type="entry name" value="Helical_ferredxn"/>
</dbReference>
<feature type="domain" description="4Fe-4S ferredoxin-type" evidence="4">
    <location>
        <begin position="280"/>
        <end position="313"/>
    </location>
</feature>
<dbReference type="InterPro" id="IPR036812">
    <property type="entry name" value="NAD(P)_OxRdtase_dom_sf"/>
</dbReference>
<evidence type="ECO:0000313" key="6">
    <source>
        <dbReference type="Proteomes" id="UP001209229"/>
    </source>
</evidence>
<organism evidence="5 6">
    <name type="scientific">Plebeiibacterium sediminum</name>
    <dbReference type="NCBI Taxonomy" id="2992112"/>
    <lineage>
        <taxon>Bacteria</taxon>
        <taxon>Pseudomonadati</taxon>
        <taxon>Bacteroidota</taxon>
        <taxon>Bacteroidia</taxon>
        <taxon>Marinilabiliales</taxon>
        <taxon>Marinilabiliaceae</taxon>
        <taxon>Plebeiibacterium</taxon>
    </lineage>
</organism>
<dbReference type="Pfam" id="PF13534">
    <property type="entry name" value="Fer4_17"/>
    <property type="match status" value="1"/>
</dbReference>
<dbReference type="Gene3D" id="3.20.20.100">
    <property type="entry name" value="NADP-dependent oxidoreductase domain"/>
    <property type="match status" value="1"/>
</dbReference>
<dbReference type="RefSeq" id="WP_301191447.1">
    <property type="nucleotide sequence ID" value="NZ_JAPDPJ010000038.1"/>
</dbReference>
<dbReference type="InterPro" id="IPR023210">
    <property type="entry name" value="NADP_OxRdtase_dom"/>
</dbReference>
<keyword evidence="3" id="KW-0411">Iron-sulfur</keyword>
<dbReference type="InterPro" id="IPR053135">
    <property type="entry name" value="AKR2_Oxidoreductase"/>
</dbReference>
<keyword evidence="2" id="KW-0408">Iron</keyword>
<sequence length="377" mass="43387">MNFIQQKKLGFGCMRLPLLDAKDQKSINYDQVNTMVDAFINNGFTYFDTAYMYHDFISENVVQECLVKRYPRDAYTIATKMPTMFLKEEGDLERIFNEQLEKVGVDYFDYYLLHNLCVDNYVKAEKFDAFTFIQEKQKQGKIKHIGFSYHDNAKLLDEILTKHPEIEFVQLQINYIDWDNQSIQSGKCYEVAQKHGKKVVVMEPLKGGSLANVPDSVADHFKSSNSDLSVASWGIRFAASLDNVIVVLSGMSSFDQMEDNMSYMKEFQPLNDTEQSVIDKAVEMINESIAIQCTACRYCVDGCPKNIAIPEYFSLYNTVKQKTVSVFDIEKVYYENYTKNNGKASECIACGKCEKSCPQHIEIVNWLKEVSNTFEKQ</sequence>
<dbReference type="EMBL" id="JAPDPJ010000038">
    <property type="protein sequence ID" value="MCW3787883.1"/>
    <property type="molecule type" value="Genomic_DNA"/>
</dbReference>
<reference evidence="5" key="1">
    <citation type="submission" date="2022-10" db="EMBL/GenBank/DDBJ databases">
        <authorList>
            <person name="Yu W.X."/>
        </authorList>
    </citation>
    <scope>NUCLEOTIDE SEQUENCE</scope>
    <source>
        <strain evidence="5">AAT</strain>
    </source>
</reference>
<evidence type="ECO:0000259" key="4">
    <source>
        <dbReference type="PROSITE" id="PS51379"/>
    </source>
</evidence>
<dbReference type="Pfam" id="PF00248">
    <property type="entry name" value="Aldo_ket_red"/>
    <property type="match status" value="1"/>
</dbReference>
<name>A0AAE3M6C2_9BACT</name>
<dbReference type="PROSITE" id="PS51379">
    <property type="entry name" value="4FE4S_FER_2"/>
    <property type="match status" value="2"/>
</dbReference>
<dbReference type="InterPro" id="IPR017896">
    <property type="entry name" value="4Fe4S_Fe-S-bd"/>
</dbReference>
<accession>A0AAE3M6C2</accession>
<dbReference type="CDD" id="cd19096">
    <property type="entry name" value="AKR_Fe-S_oxidoreductase"/>
    <property type="match status" value="1"/>
</dbReference>
<evidence type="ECO:0000256" key="1">
    <source>
        <dbReference type="ARBA" id="ARBA00022723"/>
    </source>
</evidence>
<dbReference type="AlphaFoldDB" id="A0AAE3M6C2"/>
<dbReference type="SUPFAM" id="SSF46548">
    <property type="entry name" value="alpha-helical ferredoxin"/>
    <property type="match status" value="1"/>
</dbReference>
<dbReference type="PANTHER" id="PTHR43312:SF2">
    <property type="entry name" value="OXIDOREDUCTASE"/>
    <property type="match status" value="1"/>
</dbReference>
<dbReference type="SUPFAM" id="SSF51430">
    <property type="entry name" value="NAD(P)-linked oxidoreductase"/>
    <property type="match status" value="1"/>
</dbReference>
<dbReference type="PANTHER" id="PTHR43312">
    <property type="entry name" value="D-THREO-ALDOSE 1-DEHYDROGENASE"/>
    <property type="match status" value="1"/>
</dbReference>
<proteinExistence type="predicted"/>
<dbReference type="GO" id="GO:0046872">
    <property type="term" value="F:metal ion binding"/>
    <property type="evidence" value="ECO:0007669"/>
    <property type="project" value="UniProtKB-KW"/>
</dbReference>
<evidence type="ECO:0000313" key="5">
    <source>
        <dbReference type="EMBL" id="MCW3787883.1"/>
    </source>
</evidence>
<dbReference type="Proteomes" id="UP001209229">
    <property type="component" value="Unassembled WGS sequence"/>
</dbReference>
<evidence type="ECO:0000256" key="2">
    <source>
        <dbReference type="ARBA" id="ARBA00023004"/>
    </source>
</evidence>
<comment type="caution">
    <text evidence="5">The sequence shown here is derived from an EMBL/GenBank/DDBJ whole genome shotgun (WGS) entry which is preliminary data.</text>
</comment>
<evidence type="ECO:0000256" key="3">
    <source>
        <dbReference type="ARBA" id="ARBA00023014"/>
    </source>
</evidence>
<keyword evidence="1" id="KW-0479">Metal-binding</keyword>
<protein>
    <submittedName>
        <fullName evidence="5">Aldo/keto reductase</fullName>
    </submittedName>
</protein>
<gene>
    <name evidence="5" type="ORF">OM075_15515</name>
</gene>
<dbReference type="GO" id="GO:0051536">
    <property type="term" value="F:iron-sulfur cluster binding"/>
    <property type="evidence" value="ECO:0007669"/>
    <property type="project" value="UniProtKB-KW"/>
</dbReference>
<feature type="domain" description="4Fe-4S ferredoxin-type" evidence="4">
    <location>
        <begin position="338"/>
        <end position="369"/>
    </location>
</feature>
<dbReference type="PROSITE" id="PS00198">
    <property type="entry name" value="4FE4S_FER_1"/>
    <property type="match status" value="1"/>
</dbReference>
<keyword evidence="6" id="KW-1185">Reference proteome</keyword>